<protein>
    <submittedName>
        <fullName evidence="3">DUF2399 domain-containing protein</fullName>
    </submittedName>
</protein>
<evidence type="ECO:0000259" key="2">
    <source>
        <dbReference type="Pfam" id="PF09664"/>
    </source>
</evidence>
<organism evidence="3 4">
    <name type="scientific">Nonomuraea marmarensis</name>
    <dbReference type="NCBI Taxonomy" id="3351344"/>
    <lineage>
        <taxon>Bacteria</taxon>
        <taxon>Bacillati</taxon>
        <taxon>Actinomycetota</taxon>
        <taxon>Actinomycetes</taxon>
        <taxon>Streptosporangiales</taxon>
        <taxon>Streptosporangiaceae</taxon>
        <taxon>Nonomuraea</taxon>
    </lineage>
</organism>
<dbReference type="Proteomes" id="UP001603978">
    <property type="component" value="Unassembled WGS sequence"/>
</dbReference>
<reference evidence="3 4" key="1">
    <citation type="submission" date="2024-10" db="EMBL/GenBank/DDBJ databases">
        <authorList>
            <person name="Topkara A.R."/>
            <person name="Saygin H."/>
        </authorList>
    </citation>
    <scope>NUCLEOTIDE SEQUENCE [LARGE SCALE GENOMIC DNA]</scope>
    <source>
        <strain evidence="3 4">M3C6</strain>
    </source>
</reference>
<accession>A0ABW7AUG7</accession>
<dbReference type="InterPro" id="IPR024465">
    <property type="entry name" value="DUF2399"/>
</dbReference>
<dbReference type="RefSeq" id="WP_393177508.1">
    <property type="nucleotide sequence ID" value="NZ_JBICRM010000067.1"/>
</dbReference>
<feature type="region of interest" description="Disordered" evidence="1">
    <location>
        <begin position="54"/>
        <end position="77"/>
    </location>
</feature>
<name>A0ABW7AUG7_9ACTN</name>
<dbReference type="Pfam" id="PF09664">
    <property type="entry name" value="DUF2399"/>
    <property type="match status" value="1"/>
</dbReference>
<evidence type="ECO:0000256" key="1">
    <source>
        <dbReference type="SAM" id="MobiDB-lite"/>
    </source>
</evidence>
<feature type="domain" description="DUF2399" evidence="2">
    <location>
        <begin position="22"/>
        <end position="76"/>
    </location>
</feature>
<dbReference type="EMBL" id="JBICRM010000067">
    <property type="protein sequence ID" value="MFG1711064.1"/>
    <property type="molecule type" value="Genomic_DNA"/>
</dbReference>
<comment type="caution">
    <text evidence="3">The sequence shown here is derived from an EMBL/GenBank/DDBJ whole genome shotgun (WGS) entry which is preliminary data.</text>
</comment>
<gene>
    <name evidence="3" type="ORF">ACFLIM_48700</name>
</gene>
<keyword evidence="4" id="KW-1185">Reference proteome</keyword>
<sequence>MPLHEEPQPAQNLGPRPLARRFDWAGLRATTYALDCYGAKPWRMDTTTYERARIHGESEPLKGSPPASPWAPDLTAE</sequence>
<evidence type="ECO:0000313" key="4">
    <source>
        <dbReference type="Proteomes" id="UP001603978"/>
    </source>
</evidence>
<evidence type="ECO:0000313" key="3">
    <source>
        <dbReference type="EMBL" id="MFG1711064.1"/>
    </source>
</evidence>
<proteinExistence type="predicted"/>